<feature type="domain" description="DUF3887" evidence="2">
    <location>
        <begin position="38"/>
        <end position="127"/>
    </location>
</feature>
<keyword evidence="4" id="KW-1185">Reference proteome</keyword>
<dbReference type="Gene3D" id="3.10.450.590">
    <property type="match status" value="1"/>
</dbReference>
<dbReference type="EMBL" id="JACRWE010000008">
    <property type="protein sequence ID" value="MBC5997886.1"/>
    <property type="molecule type" value="Genomic_DNA"/>
</dbReference>
<feature type="signal peptide" evidence="1">
    <location>
        <begin position="1"/>
        <end position="26"/>
    </location>
</feature>
<name>A0ABR7JSJ4_9FIRM</name>
<evidence type="ECO:0000313" key="3">
    <source>
        <dbReference type="EMBL" id="MBC5997886.1"/>
    </source>
</evidence>
<dbReference type="PROSITE" id="PS51257">
    <property type="entry name" value="PROKAR_LIPOPROTEIN"/>
    <property type="match status" value="1"/>
</dbReference>
<protein>
    <submittedName>
        <fullName evidence="3">DUF3887 domain-containing protein</fullName>
    </submittedName>
</protein>
<evidence type="ECO:0000259" key="2">
    <source>
        <dbReference type="Pfam" id="PF13026"/>
    </source>
</evidence>
<gene>
    <name evidence="3" type="ORF">H8923_14075</name>
</gene>
<proteinExistence type="predicted"/>
<feature type="chain" id="PRO_5046501825" evidence="1">
    <location>
        <begin position="27"/>
        <end position="130"/>
    </location>
</feature>
<keyword evidence="1" id="KW-0732">Signal</keyword>
<organism evidence="3 4">
    <name type="scientific">Romboutsia faecis</name>
    <dbReference type="NCBI Taxonomy" id="2764597"/>
    <lineage>
        <taxon>Bacteria</taxon>
        <taxon>Bacillati</taxon>
        <taxon>Bacillota</taxon>
        <taxon>Clostridia</taxon>
        <taxon>Peptostreptococcales</taxon>
        <taxon>Peptostreptococcaceae</taxon>
        <taxon>Romboutsia</taxon>
    </lineage>
</organism>
<dbReference type="InterPro" id="IPR024981">
    <property type="entry name" value="DUF3887"/>
</dbReference>
<reference evidence="3 4" key="1">
    <citation type="submission" date="2020-08" db="EMBL/GenBank/DDBJ databases">
        <authorList>
            <person name="Liu C."/>
            <person name="Sun Q."/>
        </authorList>
    </citation>
    <scope>NUCLEOTIDE SEQUENCE [LARGE SCALE GENOMIC DNA]</scope>
    <source>
        <strain evidence="3 4">NSJ-18</strain>
    </source>
</reference>
<sequence>MKKLKLLLVIVLGCVGLIGCSSSKLSDAFDEAKLKTTSQEIIQMLCKEEYDKIEDHMSKELKDAGATQQIKDAWSTVSGKLGAFDSYEKEAVVGKDNQATVVTITKFENGKVQFTISYNEDMELTGFYIK</sequence>
<dbReference type="Pfam" id="PF13026">
    <property type="entry name" value="DUF3887"/>
    <property type="match status" value="1"/>
</dbReference>
<evidence type="ECO:0000313" key="4">
    <source>
        <dbReference type="Proteomes" id="UP000609849"/>
    </source>
</evidence>
<dbReference type="RefSeq" id="WP_153972574.1">
    <property type="nucleotide sequence ID" value="NZ_JACRWE010000008.1"/>
</dbReference>
<comment type="caution">
    <text evidence="3">The sequence shown here is derived from an EMBL/GenBank/DDBJ whole genome shotgun (WGS) entry which is preliminary data.</text>
</comment>
<evidence type="ECO:0000256" key="1">
    <source>
        <dbReference type="SAM" id="SignalP"/>
    </source>
</evidence>
<accession>A0ABR7JSJ4</accession>
<dbReference type="Proteomes" id="UP000609849">
    <property type="component" value="Unassembled WGS sequence"/>
</dbReference>